<dbReference type="PROSITE" id="PS50943">
    <property type="entry name" value="HTH_CROC1"/>
    <property type="match status" value="1"/>
</dbReference>
<dbReference type="AlphaFoldDB" id="A0A376KVT8"/>
<organism evidence="3 4">
    <name type="scientific">Escherichia coli</name>
    <dbReference type="NCBI Taxonomy" id="562"/>
    <lineage>
        <taxon>Bacteria</taxon>
        <taxon>Pseudomonadati</taxon>
        <taxon>Pseudomonadota</taxon>
        <taxon>Gammaproteobacteria</taxon>
        <taxon>Enterobacterales</taxon>
        <taxon>Enterobacteriaceae</taxon>
        <taxon>Escherichia</taxon>
    </lineage>
</organism>
<dbReference type="GO" id="GO:0003677">
    <property type="term" value="F:DNA binding"/>
    <property type="evidence" value="ECO:0007669"/>
    <property type="project" value="InterPro"/>
</dbReference>
<proteinExistence type="predicted"/>
<gene>
    <name evidence="3" type="ORF">NCTC10418_04440</name>
</gene>
<keyword evidence="1" id="KW-0812">Transmembrane</keyword>
<dbReference type="InterPro" id="IPR010744">
    <property type="entry name" value="Phage_CI_N"/>
</dbReference>
<name>A0A376KVT8_ECOLX</name>
<evidence type="ECO:0000259" key="2">
    <source>
        <dbReference type="PROSITE" id="PS50943"/>
    </source>
</evidence>
<evidence type="ECO:0000313" key="3">
    <source>
        <dbReference type="EMBL" id="STE86785.1"/>
    </source>
</evidence>
<keyword evidence="1" id="KW-1133">Transmembrane helix</keyword>
<feature type="domain" description="HTH cro/C1-type" evidence="2">
    <location>
        <begin position="26"/>
        <end position="67"/>
    </location>
</feature>
<evidence type="ECO:0000313" key="4">
    <source>
        <dbReference type="Proteomes" id="UP000255460"/>
    </source>
</evidence>
<dbReference type="SUPFAM" id="SSF47413">
    <property type="entry name" value="lambda repressor-like DNA-binding domains"/>
    <property type="match status" value="1"/>
</dbReference>
<feature type="transmembrane region" description="Helical" evidence="1">
    <location>
        <begin position="142"/>
        <end position="162"/>
    </location>
</feature>
<dbReference type="InterPro" id="IPR010982">
    <property type="entry name" value="Lambda_DNA-bd_dom_sf"/>
</dbReference>
<dbReference type="EMBL" id="UFZQ01000001">
    <property type="protein sequence ID" value="STE86785.1"/>
    <property type="molecule type" value="Genomic_DNA"/>
</dbReference>
<dbReference type="InterPro" id="IPR001387">
    <property type="entry name" value="Cro/C1-type_HTH"/>
</dbReference>
<accession>A0A376KVT8</accession>
<protein>
    <submittedName>
        <fullName evidence="3">Transcriptional repressor DicA</fullName>
    </submittedName>
</protein>
<keyword evidence="1" id="KW-0472">Membrane</keyword>
<dbReference type="CDD" id="cd00093">
    <property type="entry name" value="HTH_XRE"/>
    <property type="match status" value="1"/>
</dbReference>
<dbReference type="GO" id="GO:0045892">
    <property type="term" value="P:negative regulation of DNA-templated transcription"/>
    <property type="evidence" value="ECO:0007669"/>
    <property type="project" value="InterPro"/>
</dbReference>
<dbReference type="SMART" id="SM00530">
    <property type="entry name" value="HTH_XRE"/>
    <property type="match status" value="1"/>
</dbReference>
<evidence type="ECO:0000256" key="1">
    <source>
        <dbReference type="SAM" id="Phobius"/>
    </source>
</evidence>
<sequence length="172" mass="19607">MRKKQYDTPLAERLDAISQQHHLSGSDLARIAGVGRSSVNAWKKRGTISKDSAAKIAEATNVSLSWLLTGKEDTSREVLDDDEKALLDVYRNLPPGRTQKYACSFSNATSKLTEFYSEYVDPDNTSNNNSLFYKIHTAGRRFFFYLYGFIVLTYVHLNRTMYSIKAQRCDRS</sequence>
<dbReference type="Proteomes" id="UP000255460">
    <property type="component" value="Unassembled WGS sequence"/>
</dbReference>
<reference evidence="3 4" key="1">
    <citation type="submission" date="2018-06" db="EMBL/GenBank/DDBJ databases">
        <authorList>
            <consortium name="Pathogen Informatics"/>
            <person name="Doyle S."/>
        </authorList>
    </citation>
    <scope>NUCLEOTIDE SEQUENCE [LARGE SCALE GENOMIC DNA]</scope>
    <source>
        <strain evidence="3 4">NCTC10418</strain>
    </source>
</reference>
<dbReference type="Gene3D" id="1.10.260.40">
    <property type="entry name" value="lambda repressor-like DNA-binding domains"/>
    <property type="match status" value="1"/>
</dbReference>
<dbReference type="Pfam" id="PF07022">
    <property type="entry name" value="Phage_CI_repr"/>
    <property type="match status" value="1"/>
</dbReference>